<evidence type="ECO:0000313" key="4">
    <source>
        <dbReference type="EMBL" id="TYK29624.1"/>
    </source>
</evidence>
<name>A0A5D3E1A9_CUCMM</name>
<feature type="transmembrane region" description="Helical" evidence="2">
    <location>
        <begin position="15"/>
        <end position="35"/>
    </location>
</feature>
<protein>
    <recommendedName>
        <fullName evidence="3">DCD domain-containing protein</fullName>
    </recommendedName>
</protein>
<dbReference type="Pfam" id="PF10539">
    <property type="entry name" value="Dev_Cell_Death"/>
    <property type="match status" value="2"/>
</dbReference>
<dbReference type="PANTHER" id="PTHR46444">
    <property type="entry name" value="DCD (DEVELOPMENT AND CELL DEATH) DOMAIN PROTEIN-RELATED"/>
    <property type="match status" value="1"/>
</dbReference>
<feature type="transmembrane region" description="Helical" evidence="2">
    <location>
        <begin position="41"/>
        <end position="58"/>
    </location>
</feature>
<evidence type="ECO:0000256" key="1">
    <source>
        <dbReference type="SAM" id="MobiDB-lite"/>
    </source>
</evidence>
<evidence type="ECO:0000256" key="2">
    <source>
        <dbReference type="SAM" id="Phobius"/>
    </source>
</evidence>
<keyword evidence="2" id="KW-0472">Membrane</keyword>
<gene>
    <name evidence="4" type="ORF">E5676_scaffold655G002360</name>
</gene>
<sequence length="699" mass="79931">MGGREDMNKVATKKLLVLLFVIVRALAFLSCYSILLLLDCLLNAHSLLMLLVVLQYFFNMFEKGMRGLVCCPLESSMTKRRGKALKGKERLNHSKNGANNLINKKKARKMSRASTLKVAHTASREDLVNGPTCASVSTSIPPVDDREKHEKVEGNEGTSGFIFMCNGKTKPECYQYRVFGLPKGKIEVVENINPDTKLFLFDTDLKLLYGIYQATDNGALDLEPTAFNGQFQAQGFFSCYLGLPLGGHLRAMTFWDVVYEKIRRWLATWKKSFFFKAEEKRMRNFLWEGINGGKGSYLVYEVAVGRLVRQGNRALLANWSWCFTLELEALWCKIIVNKHGRGGGMLIFGSLNPSEEFSCKSFFRFVGKRDVCVMIEEFLLHLPFEEKGHFLRWVEVKFKIFKDCLPLHESAFKHAIKDNYEGHRKFKQELNSTQVKSLISLFRPIPKKSFAKRSYIRPNVGIQSSFKSARSKEVAKSYPLEKPPFGVHYLPILETGPQHDVRGHDVHLGKYNPFEPGLHVSQSHSQLQPRLLRTEAPTRHVEPYHPRSIEPYHPEQAHEAYFPEGSFRHPPESYASIRNTIETNNADHPFVYGHQYHISQFMLDRDAARTDYIPGYYSQRPSSTTLHTAPLSQSQSDAPSPYRLQDRLTSPHLSYYPTVRGGLLYASVPQTTAYSDLRYGESNLPSYYYSSAATRLSYR</sequence>
<feature type="region of interest" description="Disordered" evidence="1">
    <location>
        <begin position="615"/>
        <end position="645"/>
    </location>
</feature>
<evidence type="ECO:0000313" key="5">
    <source>
        <dbReference type="Proteomes" id="UP000321947"/>
    </source>
</evidence>
<evidence type="ECO:0000259" key="3">
    <source>
        <dbReference type="PROSITE" id="PS51222"/>
    </source>
</evidence>
<feature type="domain" description="DCD" evidence="3">
    <location>
        <begin position="156"/>
        <end position="287"/>
    </location>
</feature>
<dbReference type="PROSITE" id="PS51222">
    <property type="entry name" value="DCD"/>
    <property type="match status" value="2"/>
</dbReference>
<dbReference type="AlphaFoldDB" id="A0A5D3E1A9"/>
<comment type="caution">
    <text evidence="4">The sequence shown here is derived from an EMBL/GenBank/DDBJ whole genome shotgun (WGS) entry which is preliminary data.</text>
</comment>
<dbReference type="EMBL" id="SSTD01001661">
    <property type="protein sequence ID" value="TYK29624.1"/>
    <property type="molecule type" value="Genomic_DNA"/>
</dbReference>
<proteinExistence type="predicted"/>
<keyword evidence="2" id="KW-0812">Transmembrane</keyword>
<feature type="compositionally biased region" description="Polar residues" evidence="1">
    <location>
        <begin position="619"/>
        <end position="638"/>
    </location>
</feature>
<feature type="domain" description="DCD" evidence="3">
    <location>
        <begin position="395"/>
        <end position="444"/>
    </location>
</feature>
<accession>A0A5D3E1A9</accession>
<dbReference type="InterPro" id="IPR013989">
    <property type="entry name" value="Dev_and_cell_death_domain"/>
</dbReference>
<organism evidence="4 5">
    <name type="scientific">Cucumis melo var. makuwa</name>
    <name type="common">Oriental melon</name>
    <dbReference type="NCBI Taxonomy" id="1194695"/>
    <lineage>
        <taxon>Eukaryota</taxon>
        <taxon>Viridiplantae</taxon>
        <taxon>Streptophyta</taxon>
        <taxon>Embryophyta</taxon>
        <taxon>Tracheophyta</taxon>
        <taxon>Spermatophyta</taxon>
        <taxon>Magnoliopsida</taxon>
        <taxon>eudicotyledons</taxon>
        <taxon>Gunneridae</taxon>
        <taxon>Pentapetalae</taxon>
        <taxon>rosids</taxon>
        <taxon>fabids</taxon>
        <taxon>Cucurbitales</taxon>
        <taxon>Cucurbitaceae</taxon>
        <taxon>Benincaseae</taxon>
        <taxon>Cucumis</taxon>
    </lineage>
</organism>
<dbReference type="PANTHER" id="PTHR46444:SF19">
    <property type="entry name" value="OS02G0745600 PROTEIN"/>
    <property type="match status" value="1"/>
</dbReference>
<reference evidence="4 5" key="1">
    <citation type="submission" date="2019-08" db="EMBL/GenBank/DDBJ databases">
        <title>Draft genome sequences of two oriental melons (Cucumis melo L. var makuwa).</title>
        <authorList>
            <person name="Kwon S.-Y."/>
        </authorList>
    </citation>
    <scope>NUCLEOTIDE SEQUENCE [LARGE SCALE GENOMIC DNA]</scope>
    <source>
        <strain evidence="5">cv. Chang Bougi</strain>
        <tissue evidence="4">Leaf</tissue>
    </source>
</reference>
<dbReference type="SMART" id="SM00767">
    <property type="entry name" value="DCD"/>
    <property type="match status" value="1"/>
</dbReference>
<dbReference type="Proteomes" id="UP000321947">
    <property type="component" value="Unassembled WGS sequence"/>
</dbReference>
<keyword evidence="2" id="KW-1133">Transmembrane helix</keyword>